<dbReference type="PANTHER" id="PTHR30290">
    <property type="entry name" value="PERIPLASMIC BINDING COMPONENT OF ABC TRANSPORTER"/>
    <property type="match status" value="1"/>
</dbReference>
<dbReference type="FunFam" id="3.10.105.10:FF:000006">
    <property type="entry name" value="Peptide ABC transporter substrate-binding protein"/>
    <property type="match status" value="1"/>
</dbReference>
<reference evidence="6 7" key="1">
    <citation type="journal article" date="2009" name="Stand. Genomic Sci.">
        <title>Complete genome sequence of Methanocorpusculum labreanum type strain Z.</title>
        <authorList>
            <person name="Anderson I.J."/>
            <person name="Sieprawska-Lupa M."/>
            <person name="Goltsman E."/>
            <person name="Lapidus A."/>
            <person name="Copeland A."/>
            <person name="Glavina Del Rio T."/>
            <person name="Tice H."/>
            <person name="Dalin E."/>
            <person name="Barry K."/>
            <person name="Pitluck S."/>
            <person name="Hauser L."/>
            <person name="Land M."/>
            <person name="Lucas S."/>
            <person name="Richardson P."/>
            <person name="Whitman W.B."/>
            <person name="Kyrpides N.C."/>
        </authorList>
    </citation>
    <scope>NUCLEOTIDE SEQUENCE [LARGE SCALE GENOMIC DNA]</scope>
    <source>
        <strain evidence="7">ATCC 43576 / DSM 4855 / Z</strain>
    </source>
</reference>
<dbReference type="AlphaFoldDB" id="A2SRD8"/>
<feature type="domain" description="Solute-binding protein family 5" evidence="5">
    <location>
        <begin position="81"/>
        <end position="440"/>
    </location>
</feature>
<dbReference type="eggNOG" id="arCOG01534">
    <property type="taxonomic scope" value="Archaea"/>
</dbReference>
<organism evidence="6 7">
    <name type="scientific">Methanocorpusculum labreanum (strain ATCC 43576 / DSM 4855 / Z)</name>
    <dbReference type="NCBI Taxonomy" id="410358"/>
    <lineage>
        <taxon>Archaea</taxon>
        <taxon>Methanobacteriati</taxon>
        <taxon>Methanobacteriota</taxon>
        <taxon>Stenosarchaea group</taxon>
        <taxon>Methanomicrobia</taxon>
        <taxon>Methanomicrobiales</taxon>
        <taxon>Methanocorpusculaceae</taxon>
        <taxon>Methanocorpusculum</taxon>
    </lineage>
</organism>
<dbReference type="EMBL" id="CP000559">
    <property type="protein sequence ID" value="ABN06894.1"/>
    <property type="molecule type" value="Genomic_DNA"/>
</dbReference>
<dbReference type="GO" id="GO:0042597">
    <property type="term" value="C:periplasmic space"/>
    <property type="evidence" value="ECO:0007669"/>
    <property type="project" value="UniProtKB-ARBA"/>
</dbReference>
<dbReference type="CDD" id="cd08490">
    <property type="entry name" value="PBP2_NikA_DppA_OppA_like_3"/>
    <property type="match status" value="1"/>
</dbReference>
<protein>
    <submittedName>
        <fullName evidence="6">4-phytase</fullName>
        <ecNumber evidence="6">3.1.3.26</ecNumber>
    </submittedName>
</protein>
<dbReference type="Proteomes" id="UP000000365">
    <property type="component" value="Chromosome"/>
</dbReference>
<accession>A2SRD8</accession>
<dbReference type="InterPro" id="IPR000914">
    <property type="entry name" value="SBP_5_dom"/>
</dbReference>
<gene>
    <name evidence="6" type="ordered locus">Mlab_0722</name>
</gene>
<evidence type="ECO:0000256" key="2">
    <source>
        <dbReference type="ARBA" id="ARBA00005695"/>
    </source>
</evidence>
<evidence type="ECO:0000256" key="4">
    <source>
        <dbReference type="ARBA" id="ARBA00022729"/>
    </source>
</evidence>
<dbReference type="GO" id="GO:1904680">
    <property type="term" value="F:peptide transmembrane transporter activity"/>
    <property type="evidence" value="ECO:0007669"/>
    <property type="project" value="TreeGrafter"/>
</dbReference>
<dbReference type="Gene3D" id="3.40.190.10">
    <property type="entry name" value="Periplasmic binding protein-like II"/>
    <property type="match status" value="1"/>
</dbReference>
<dbReference type="Gene3D" id="3.10.105.10">
    <property type="entry name" value="Dipeptide-binding Protein, Domain 3"/>
    <property type="match status" value="1"/>
</dbReference>
<keyword evidence="7" id="KW-1185">Reference proteome</keyword>
<dbReference type="KEGG" id="mla:Mlab_0722"/>
<dbReference type="EC" id="3.1.3.26" evidence="6"/>
<evidence type="ECO:0000256" key="1">
    <source>
        <dbReference type="ARBA" id="ARBA00004196"/>
    </source>
</evidence>
<evidence type="ECO:0000259" key="5">
    <source>
        <dbReference type="Pfam" id="PF00496"/>
    </source>
</evidence>
<proteinExistence type="inferred from homology"/>
<sequence length="522" mass="57357">MQSGFQKIILLISIAVLLIAAVCVAGCVQSSDSGEKVLRLVEIEGPDTGGSLDPANGWEGWYVDKAGIYETLFAYDPDMVLQPKLATGYKLLNDTTWEITLRKGVTFHDGTPFNADAVIFSFNRVLNASNSRAYEYAFIEDVRKTDDYTIIIETNKPYAPLIASLVDPIMSIVSPNIVDVNKQPVGTGPFVFSALESGASLDVVRNENYWGGKVGLAGVNTTYIGDATARTLLIKSGDADVVRDILPSEYAAVKNAADTHVESKAMLRTYFVYMNENKAPFNDVRVRQALSYAVNRQEIVDTALEGVGGVVAVGPFSYSSPWNANDEIESYAYNKEKALALLAEAGILPGADGKLYYNGKPFTIEITTYSKRAALPPTLEVIAAQYEDLGITVNTRIMESSAIKVDVAAGNYDMTMAAWSTMPTGDPDYFLSRMFFSTAAYASTWLHYSNPEVDELILKASTTFDQAERAELYDEIQNITQNDAGLIYLFYESQNWGVGNDVLNLEIYPNEYTMMTKDITIT</sequence>
<dbReference type="RefSeq" id="WP_011833095.1">
    <property type="nucleotide sequence ID" value="NC_008942.1"/>
</dbReference>
<dbReference type="InterPro" id="IPR030678">
    <property type="entry name" value="Peptide/Ni-bd"/>
</dbReference>
<evidence type="ECO:0000313" key="7">
    <source>
        <dbReference type="Proteomes" id="UP000000365"/>
    </source>
</evidence>
<name>A2SRD8_METLZ</name>
<comment type="similarity">
    <text evidence="2">Belongs to the bacterial solute-binding protein 5 family.</text>
</comment>
<evidence type="ECO:0000313" key="6">
    <source>
        <dbReference type="EMBL" id="ABN06894.1"/>
    </source>
</evidence>
<dbReference type="GO" id="GO:0015833">
    <property type="term" value="P:peptide transport"/>
    <property type="evidence" value="ECO:0007669"/>
    <property type="project" value="TreeGrafter"/>
</dbReference>
<dbReference type="Pfam" id="PF00496">
    <property type="entry name" value="SBP_bac_5"/>
    <property type="match status" value="1"/>
</dbReference>
<dbReference type="HOGENOM" id="CLU_017028_7_4_2"/>
<dbReference type="GeneID" id="4795039"/>
<evidence type="ECO:0000256" key="3">
    <source>
        <dbReference type="ARBA" id="ARBA00022448"/>
    </source>
</evidence>
<keyword evidence="4" id="KW-0732">Signal</keyword>
<dbReference type="OrthoDB" id="115808at2157"/>
<keyword evidence="3" id="KW-0813">Transport</keyword>
<dbReference type="PANTHER" id="PTHR30290:SF10">
    <property type="entry name" value="PERIPLASMIC OLIGOPEPTIDE-BINDING PROTEIN-RELATED"/>
    <property type="match status" value="1"/>
</dbReference>
<dbReference type="PIRSF" id="PIRSF002741">
    <property type="entry name" value="MppA"/>
    <property type="match status" value="1"/>
</dbReference>
<dbReference type="GO" id="GO:0008707">
    <property type="term" value="F:inositol hexakisphosphate 4-phosphatase activity"/>
    <property type="evidence" value="ECO:0007669"/>
    <property type="project" value="UniProtKB-EC"/>
</dbReference>
<dbReference type="GO" id="GO:0043190">
    <property type="term" value="C:ATP-binding cassette (ABC) transporter complex"/>
    <property type="evidence" value="ECO:0007669"/>
    <property type="project" value="InterPro"/>
</dbReference>
<dbReference type="STRING" id="410358.Mlab_0722"/>
<comment type="subcellular location">
    <subcellularLocation>
        <location evidence="1">Cell envelope</location>
    </subcellularLocation>
</comment>
<dbReference type="SUPFAM" id="SSF53850">
    <property type="entry name" value="Periplasmic binding protein-like II"/>
    <property type="match status" value="1"/>
</dbReference>
<keyword evidence="6" id="KW-0378">Hydrolase</keyword>
<dbReference type="InterPro" id="IPR039424">
    <property type="entry name" value="SBP_5"/>
</dbReference>